<evidence type="ECO:0000313" key="2">
    <source>
        <dbReference type="Proteomes" id="UP000765509"/>
    </source>
</evidence>
<evidence type="ECO:0000313" key="1">
    <source>
        <dbReference type="EMBL" id="MBW0536516.1"/>
    </source>
</evidence>
<sequence>MPTLMLELASASPPNPLQCLACLRTRTPLQIRLQHCPPSQPSPLLTLPHPRLIFSLACNPYTPVGPSIYASEATLTPLTPHHTHCLPSLRSWSAFLTCLQHHLPSLCSHSARPTCLQCCLPSLCLQYPPDMPLTLLTILILV</sequence>
<reference evidence="1" key="1">
    <citation type="submission" date="2021-03" db="EMBL/GenBank/DDBJ databases">
        <title>Draft genome sequence of rust myrtle Austropuccinia psidii MF-1, a brazilian biotype.</title>
        <authorList>
            <person name="Quecine M.C."/>
            <person name="Pachon D.M.R."/>
            <person name="Bonatelli M.L."/>
            <person name="Correr F.H."/>
            <person name="Franceschini L.M."/>
            <person name="Leite T.F."/>
            <person name="Margarido G.R.A."/>
            <person name="Almeida C.A."/>
            <person name="Ferrarezi J.A."/>
            <person name="Labate C.A."/>
        </authorList>
    </citation>
    <scope>NUCLEOTIDE SEQUENCE</scope>
    <source>
        <strain evidence="1">MF-1</strain>
    </source>
</reference>
<organism evidence="1 2">
    <name type="scientific">Austropuccinia psidii MF-1</name>
    <dbReference type="NCBI Taxonomy" id="1389203"/>
    <lineage>
        <taxon>Eukaryota</taxon>
        <taxon>Fungi</taxon>
        <taxon>Dikarya</taxon>
        <taxon>Basidiomycota</taxon>
        <taxon>Pucciniomycotina</taxon>
        <taxon>Pucciniomycetes</taxon>
        <taxon>Pucciniales</taxon>
        <taxon>Sphaerophragmiaceae</taxon>
        <taxon>Austropuccinia</taxon>
    </lineage>
</organism>
<dbReference type="EMBL" id="AVOT02041244">
    <property type="protein sequence ID" value="MBW0536516.1"/>
    <property type="molecule type" value="Genomic_DNA"/>
</dbReference>
<dbReference type="AlphaFoldDB" id="A0A9Q3IAY0"/>
<comment type="caution">
    <text evidence="1">The sequence shown here is derived from an EMBL/GenBank/DDBJ whole genome shotgun (WGS) entry which is preliminary data.</text>
</comment>
<dbReference type="Proteomes" id="UP000765509">
    <property type="component" value="Unassembled WGS sequence"/>
</dbReference>
<protein>
    <submittedName>
        <fullName evidence="1">Uncharacterized protein</fullName>
    </submittedName>
</protein>
<accession>A0A9Q3IAY0</accession>
<name>A0A9Q3IAY0_9BASI</name>
<keyword evidence="2" id="KW-1185">Reference proteome</keyword>
<proteinExistence type="predicted"/>
<gene>
    <name evidence="1" type="ORF">O181_076231</name>
</gene>